<proteinExistence type="predicted"/>
<evidence type="ECO:0000256" key="2">
    <source>
        <dbReference type="SAM" id="MobiDB-lite"/>
    </source>
</evidence>
<protein>
    <submittedName>
        <fullName evidence="4">Ig-like domain-containing protein</fullName>
    </submittedName>
</protein>
<sequence>MLISEYPHWKLLTRKQVHWLIDSFLLLVLPLIVSSCARMGQPDGGWYDETPPRVVGASPADGSTNVNTKKINIFFSEFIKLDNDQSKIVVSPPQLEVPEIKGEGKSIRVTLADSLKKNTTYTIDFSDAISDNNEDNPLGNYTYSFSTGDHIDTLQVAGYVIDAENLEPIKGILVGLYSNLADSAFVKLPMLRVSRTDSRGRFVVKGVAPGSYHVFALQDADGDYKFSQKSEKIAFSHDVIVPSFKPDIRQDTIWTDSLHIKNIVNENYTHFLPDNICLSAFSEEMTDRYLVKNQRQEADHFTLFFSYGNPKLPEIKGLNFNEKNAFIVEPTEKKDTITYWLRDSALVNQDTLRMAVKYLATDSLGKLIDKADTLTILSKDPYEKRLKREQKTLSSWQKQQKKLKDKGERYDSIMPKRAMDMQINIPFNMAPDQNIAVTFPKPLAKLDTSAVHLYAKHDTLWYRAPFEFKKIRSRDYQLLAEWRPGIEYSLEIDSTAFTDIYGTVSGKYKQGFKIPAEDQFSSLFVTVNGMSDSTAVVQLLDQSDKVIKEIKTKNGTAEFYYINPGTYYMRMYVDRNNNGLWDTGDYDHDRQPEPVYYYPESIECRAKWDVSRDWNPMSRPLYQQKPSAITKQKPDSERKIKHRNAERAHKLGIPYDPTKE</sequence>
<evidence type="ECO:0000256" key="1">
    <source>
        <dbReference type="ARBA" id="ARBA00022729"/>
    </source>
</evidence>
<gene>
    <name evidence="4" type="ORF">NG821_07190</name>
</gene>
<evidence type="ECO:0000313" key="5">
    <source>
        <dbReference type="Proteomes" id="UP001204015"/>
    </source>
</evidence>
<dbReference type="InterPro" id="IPR032812">
    <property type="entry name" value="SbsA_Ig"/>
</dbReference>
<comment type="caution">
    <text evidence="4">The sequence shown here is derived from an EMBL/GenBank/DDBJ whole genome shotgun (WGS) entry which is preliminary data.</text>
</comment>
<organism evidence="4 5">
    <name type="scientific">Segatella cerevisiae</name>
    <dbReference type="NCBI Taxonomy" id="2053716"/>
    <lineage>
        <taxon>Bacteria</taxon>
        <taxon>Pseudomonadati</taxon>
        <taxon>Bacteroidota</taxon>
        <taxon>Bacteroidia</taxon>
        <taxon>Bacteroidales</taxon>
        <taxon>Prevotellaceae</taxon>
        <taxon>Segatella</taxon>
    </lineage>
</organism>
<dbReference type="SUPFAM" id="SSF49478">
    <property type="entry name" value="Cna protein B-type domain"/>
    <property type="match status" value="1"/>
</dbReference>
<keyword evidence="1" id="KW-0732">Signal</keyword>
<feature type="compositionally biased region" description="Basic and acidic residues" evidence="2">
    <location>
        <begin position="632"/>
        <end position="649"/>
    </location>
</feature>
<reference evidence="4 5" key="1">
    <citation type="submission" date="2022-06" db="EMBL/GenBank/DDBJ databases">
        <title>A taxonomic note on the genus Prevotella: Description of four novel genera and emended description of the genera Hallella and Xylanibacter.</title>
        <authorList>
            <person name="Hitch T.C.A."/>
        </authorList>
    </citation>
    <scope>NUCLEOTIDE SEQUENCE [LARGE SCALE GENOMIC DNA]</scope>
    <source>
        <strain evidence="4 5">DSM 100619</strain>
    </source>
</reference>
<keyword evidence="5" id="KW-1185">Reference proteome</keyword>
<dbReference type="RefSeq" id="WP_252760981.1">
    <property type="nucleotide sequence ID" value="NZ_JAMXLY010000022.1"/>
</dbReference>
<dbReference type="Proteomes" id="UP001204015">
    <property type="component" value="Unassembled WGS sequence"/>
</dbReference>
<name>A0ABT1BZH2_9BACT</name>
<feature type="region of interest" description="Disordered" evidence="2">
    <location>
        <begin position="617"/>
        <end position="660"/>
    </location>
</feature>
<evidence type="ECO:0000259" key="3">
    <source>
        <dbReference type="Pfam" id="PF13205"/>
    </source>
</evidence>
<accession>A0ABT1BZH2</accession>
<dbReference type="EMBL" id="JAMXLY010000022">
    <property type="protein sequence ID" value="MCO6025623.1"/>
    <property type="molecule type" value="Genomic_DNA"/>
</dbReference>
<evidence type="ECO:0000313" key="4">
    <source>
        <dbReference type="EMBL" id="MCO6025623.1"/>
    </source>
</evidence>
<dbReference type="Pfam" id="PF13205">
    <property type="entry name" value="Big_5"/>
    <property type="match status" value="1"/>
</dbReference>
<feature type="domain" description="SbsA Ig-like" evidence="3">
    <location>
        <begin position="48"/>
        <end position="147"/>
    </location>
</feature>